<name>A0A1E1KML5_9HELO</name>
<sequence length="237" mass="26758">MTQRHQNCHCPQCLRQQRYSYACPSGSSPSCHNDPYLYKHIGSPHHHLCTHHDQISRHCLNAPHLSHDNHYPIKLPHPRETYRQQHDDRAQYEEDQCPVPCPFYHDQHYQAQHENNANASPISPPAAASPVRVVAAGRDGGVLSPQHPSRTRFPHHLKRDDQRPSKPASPGALSQNQNQNQTAHRETEREAPAWRPRPREGSSVRETKGVSSTAMNSVNMDVNMVMGVEVGAGTRES</sequence>
<feature type="region of interest" description="Disordered" evidence="1">
    <location>
        <begin position="139"/>
        <end position="218"/>
    </location>
</feature>
<dbReference type="EMBL" id="FJUW01000016">
    <property type="protein sequence ID" value="CZS99257.1"/>
    <property type="molecule type" value="Genomic_DNA"/>
</dbReference>
<dbReference type="Proteomes" id="UP000178129">
    <property type="component" value="Unassembled WGS sequence"/>
</dbReference>
<organism evidence="2 3">
    <name type="scientific">Rhynchosporium graminicola</name>
    <dbReference type="NCBI Taxonomy" id="2792576"/>
    <lineage>
        <taxon>Eukaryota</taxon>
        <taxon>Fungi</taxon>
        <taxon>Dikarya</taxon>
        <taxon>Ascomycota</taxon>
        <taxon>Pezizomycotina</taxon>
        <taxon>Leotiomycetes</taxon>
        <taxon>Helotiales</taxon>
        <taxon>Ploettnerulaceae</taxon>
        <taxon>Rhynchosporium</taxon>
    </lineage>
</organism>
<feature type="compositionally biased region" description="Polar residues" evidence="1">
    <location>
        <begin position="172"/>
        <end position="182"/>
    </location>
</feature>
<dbReference type="AlphaFoldDB" id="A0A1E1KML5"/>
<keyword evidence="3" id="KW-1185">Reference proteome</keyword>
<dbReference type="InParanoid" id="A0A1E1KML5"/>
<comment type="caution">
    <text evidence="2">The sequence shown here is derived from an EMBL/GenBank/DDBJ whole genome shotgun (WGS) entry which is preliminary data.</text>
</comment>
<proteinExistence type="predicted"/>
<reference evidence="3" key="1">
    <citation type="submission" date="2016-03" db="EMBL/GenBank/DDBJ databases">
        <authorList>
            <person name="Ploux O."/>
        </authorList>
    </citation>
    <scope>NUCLEOTIDE SEQUENCE [LARGE SCALE GENOMIC DNA]</scope>
    <source>
        <strain evidence="3">UK7</strain>
    </source>
</reference>
<evidence type="ECO:0000256" key="1">
    <source>
        <dbReference type="SAM" id="MobiDB-lite"/>
    </source>
</evidence>
<evidence type="ECO:0000313" key="3">
    <source>
        <dbReference type="Proteomes" id="UP000178129"/>
    </source>
</evidence>
<accession>A0A1E1KML5</accession>
<feature type="compositionally biased region" description="Basic and acidic residues" evidence="1">
    <location>
        <begin position="183"/>
        <end position="208"/>
    </location>
</feature>
<protein>
    <submittedName>
        <fullName evidence="2">Uncharacterized protein</fullName>
    </submittedName>
</protein>
<gene>
    <name evidence="2" type="ORF">RCO7_00547</name>
</gene>
<evidence type="ECO:0000313" key="2">
    <source>
        <dbReference type="EMBL" id="CZS99257.1"/>
    </source>
</evidence>